<dbReference type="Gene3D" id="3.90.226.10">
    <property type="entry name" value="2-enoyl-CoA Hydratase, Chain A, domain 1"/>
    <property type="match status" value="1"/>
</dbReference>
<dbReference type="Proteomes" id="UP001316184">
    <property type="component" value="Chromosome"/>
</dbReference>
<dbReference type="InterPro" id="IPR001753">
    <property type="entry name" value="Enoyl-CoA_hydra/iso"/>
</dbReference>
<dbReference type="CDD" id="cd06558">
    <property type="entry name" value="crotonase-like"/>
    <property type="match status" value="1"/>
</dbReference>
<name>A0ABY5M8M3_9ACTN</name>
<sequence>MSDADPVLVTHDAGVAVLTLNRPERKNAWTVGMQGDYYGALAAAAGDPDVRAIVVTGAGGAFCPGADTRALTTYTETGTTNPLAEQIEQPEWFPSTIAKPMIAAIQGPCAGIGLVQALMCDIRVAAADARLSTAFARRGLPAMHGGEWLLERIAGAAVAHELLLTGRTFDGTEAQRLGVVHETAADPLARATQIARDMATDCSPASMAHIKQRLWTSRERSLEQTVVEVDAVLDGFLASEDFREGVTSFQERRSPQFRGLSHPTGPAQ</sequence>
<organism evidence="4 5">
    <name type="scientific">Aeromicrobium wangtongii</name>
    <dbReference type="NCBI Taxonomy" id="2969247"/>
    <lineage>
        <taxon>Bacteria</taxon>
        <taxon>Bacillati</taxon>
        <taxon>Actinomycetota</taxon>
        <taxon>Actinomycetes</taxon>
        <taxon>Propionibacteriales</taxon>
        <taxon>Nocardioidaceae</taxon>
        <taxon>Aeromicrobium</taxon>
    </lineage>
</organism>
<dbReference type="InterPro" id="IPR029045">
    <property type="entry name" value="ClpP/crotonase-like_dom_sf"/>
</dbReference>
<evidence type="ECO:0000313" key="4">
    <source>
        <dbReference type="EMBL" id="UUP13486.1"/>
    </source>
</evidence>
<dbReference type="SUPFAM" id="SSF52096">
    <property type="entry name" value="ClpP/crotonase"/>
    <property type="match status" value="1"/>
</dbReference>
<dbReference type="RefSeq" id="WP_232403569.1">
    <property type="nucleotide sequence ID" value="NZ_CP102173.1"/>
</dbReference>
<accession>A0ABY5M8M3</accession>
<keyword evidence="5" id="KW-1185">Reference proteome</keyword>
<dbReference type="Pfam" id="PF00378">
    <property type="entry name" value="ECH_1"/>
    <property type="match status" value="1"/>
</dbReference>
<comment type="similarity">
    <text evidence="1">Belongs to the enoyl-CoA hydratase/isomerase family.</text>
</comment>
<dbReference type="EMBL" id="CP102173">
    <property type="protein sequence ID" value="UUP13486.1"/>
    <property type="molecule type" value="Genomic_DNA"/>
</dbReference>
<dbReference type="PANTHER" id="PTHR11941:SF133">
    <property type="entry name" value="1,2-EPOXYPHENYLACETYL-COA ISOMERASE"/>
    <property type="match status" value="1"/>
</dbReference>
<evidence type="ECO:0000256" key="2">
    <source>
        <dbReference type="ARBA" id="ARBA00023239"/>
    </source>
</evidence>
<feature type="region of interest" description="Disordered" evidence="3">
    <location>
        <begin position="248"/>
        <end position="268"/>
    </location>
</feature>
<reference evidence="4 5" key="1">
    <citation type="submission" date="2022-08" db="EMBL/GenBank/DDBJ databases">
        <title>novel species in genus Aeromicrobium.</title>
        <authorList>
            <person name="Ye L."/>
        </authorList>
    </citation>
    <scope>NUCLEOTIDE SEQUENCE [LARGE SCALE GENOMIC DNA]</scope>
    <source>
        <strain evidence="5">zg-Y1379</strain>
    </source>
</reference>
<evidence type="ECO:0000256" key="1">
    <source>
        <dbReference type="ARBA" id="ARBA00005254"/>
    </source>
</evidence>
<dbReference type="PANTHER" id="PTHR11941">
    <property type="entry name" value="ENOYL-COA HYDRATASE-RELATED"/>
    <property type="match status" value="1"/>
</dbReference>
<evidence type="ECO:0000313" key="5">
    <source>
        <dbReference type="Proteomes" id="UP001316184"/>
    </source>
</evidence>
<gene>
    <name evidence="4" type="ORF">NQV15_16795</name>
</gene>
<evidence type="ECO:0000256" key="3">
    <source>
        <dbReference type="SAM" id="MobiDB-lite"/>
    </source>
</evidence>
<dbReference type="Gene3D" id="1.10.12.10">
    <property type="entry name" value="Lyase 2-enoyl-coa Hydratase, Chain A, domain 2"/>
    <property type="match status" value="1"/>
</dbReference>
<keyword evidence="2" id="KW-0456">Lyase</keyword>
<dbReference type="InterPro" id="IPR014748">
    <property type="entry name" value="Enoyl-CoA_hydra_C"/>
</dbReference>
<proteinExistence type="inferred from homology"/>
<protein>
    <submittedName>
        <fullName evidence="4">Enoyl-CoA hydratase-related protein</fullName>
    </submittedName>
</protein>